<dbReference type="Proteomes" id="UP000184172">
    <property type="component" value="Unassembled WGS sequence"/>
</dbReference>
<dbReference type="STRING" id="797419.SAMN05216556_10826"/>
<dbReference type="AlphaFoldDB" id="A0A1M6F274"/>
<evidence type="ECO:0000313" key="2">
    <source>
        <dbReference type="Proteomes" id="UP000184172"/>
    </source>
</evidence>
<gene>
    <name evidence="1" type="ORF">SAMN04487908_10725</name>
</gene>
<protein>
    <submittedName>
        <fullName evidence="1">Uncharacterized protein</fullName>
    </submittedName>
</protein>
<accession>A0A1M6F274</accession>
<dbReference type="EMBL" id="FQYV01000007">
    <property type="protein sequence ID" value="SHI91818.1"/>
    <property type="molecule type" value="Genomic_DNA"/>
</dbReference>
<sequence>MFLLAILDVKLSASTARWINRGQTLHSRNEIMFNIIVVPKHEALVINIYIFVSKN</sequence>
<proteinExistence type="predicted"/>
<evidence type="ECO:0000313" key="1">
    <source>
        <dbReference type="EMBL" id="SHI91818.1"/>
    </source>
</evidence>
<organism evidence="1 2">
    <name type="scientific">Aequorivita viscosa</name>
    <dbReference type="NCBI Taxonomy" id="797419"/>
    <lineage>
        <taxon>Bacteria</taxon>
        <taxon>Pseudomonadati</taxon>
        <taxon>Bacteroidota</taxon>
        <taxon>Flavobacteriia</taxon>
        <taxon>Flavobacteriales</taxon>
        <taxon>Flavobacteriaceae</taxon>
        <taxon>Aequorivita</taxon>
    </lineage>
</organism>
<reference evidence="2" key="1">
    <citation type="submission" date="2016-11" db="EMBL/GenBank/DDBJ databases">
        <authorList>
            <person name="Varghese N."/>
            <person name="Submissions S."/>
        </authorList>
    </citation>
    <scope>NUCLEOTIDE SEQUENCE [LARGE SCALE GENOMIC DNA]</scope>
    <source>
        <strain evidence="2">DSM 26349</strain>
    </source>
</reference>
<keyword evidence="2" id="KW-1185">Reference proteome</keyword>
<name>A0A1M6F274_9FLAO</name>